<keyword evidence="2" id="KW-1185">Reference proteome</keyword>
<dbReference type="AlphaFoldDB" id="A0ABC8SWY7"/>
<proteinExistence type="predicted"/>
<sequence>MLGDALRWMVGNKCGATMTSGTIVWTQPLGDASEPLGGACALGDTGYSSSKAGRRPRVLNEAVGHQARVFTSAEMLGDTR</sequence>
<comment type="caution">
    <text evidence="1">The sequence shown here is derived from an EMBL/GenBank/DDBJ whole genome shotgun (WGS) entry which is preliminary data.</text>
</comment>
<evidence type="ECO:0000313" key="1">
    <source>
        <dbReference type="EMBL" id="CAK9161552.1"/>
    </source>
</evidence>
<dbReference type="Proteomes" id="UP001642360">
    <property type="component" value="Unassembled WGS sequence"/>
</dbReference>
<name>A0ABC8SWY7_9AQUA</name>
<evidence type="ECO:0000313" key="2">
    <source>
        <dbReference type="Proteomes" id="UP001642360"/>
    </source>
</evidence>
<gene>
    <name evidence="1" type="ORF">ILEXP_LOCUS30359</name>
</gene>
<organism evidence="1 2">
    <name type="scientific">Ilex paraguariensis</name>
    <name type="common">yerba mate</name>
    <dbReference type="NCBI Taxonomy" id="185542"/>
    <lineage>
        <taxon>Eukaryota</taxon>
        <taxon>Viridiplantae</taxon>
        <taxon>Streptophyta</taxon>
        <taxon>Embryophyta</taxon>
        <taxon>Tracheophyta</taxon>
        <taxon>Spermatophyta</taxon>
        <taxon>Magnoliopsida</taxon>
        <taxon>eudicotyledons</taxon>
        <taxon>Gunneridae</taxon>
        <taxon>Pentapetalae</taxon>
        <taxon>asterids</taxon>
        <taxon>campanulids</taxon>
        <taxon>Aquifoliales</taxon>
        <taxon>Aquifoliaceae</taxon>
        <taxon>Ilex</taxon>
    </lineage>
</organism>
<protein>
    <submittedName>
        <fullName evidence="1">Uncharacterized protein</fullName>
    </submittedName>
</protein>
<dbReference type="EMBL" id="CAUOFW020003702">
    <property type="protein sequence ID" value="CAK9161552.1"/>
    <property type="molecule type" value="Genomic_DNA"/>
</dbReference>
<accession>A0ABC8SWY7</accession>
<reference evidence="1 2" key="1">
    <citation type="submission" date="2024-02" db="EMBL/GenBank/DDBJ databases">
        <authorList>
            <person name="Vignale AGUSTIN F."/>
            <person name="Sosa J E."/>
            <person name="Modenutti C."/>
        </authorList>
    </citation>
    <scope>NUCLEOTIDE SEQUENCE [LARGE SCALE GENOMIC DNA]</scope>
</reference>